<sequence>MMFIKHVSNHTSRKQTSNPKQSEANLTTPHSSLYSQVMQLQRSIGNQRVGRMLTSQSQTNQKSVSIQASPQNVIQGKWVKDPLHDHMYFDDVYFHRYNEGTNEYFENGGKTATNPNEHEAIKLMKEIKSQISTFDPLSKVIHGHGYSNLSKSELNPNLTITLYGPYGSTLNREVSKWLRDKGPLPPGSIREITNSDFALLKKKFGGVCESFTKALWENASESEFPKVIQPGDYIPELKLDADKNEWIDPQDHVIQVNALTKLKNITKIPSEAHIHWGACLQELGKNVIEKNDITVILHPSLSKQVYPPTLEEGITEQRYQQQLLNPAHDETPDKVKPKETPATINKTFVSQGATANTQFPEDLQKTLDTEFNSEQNLDDQVVHINTLVIKYGFTRTEMLRYLGAQGKKGQLS</sequence>
<dbReference type="EMBL" id="LYPB01000086">
    <property type="protein sequence ID" value="OAS14987.1"/>
    <property type="molecule type" value="Genomic_DNA"/>
</dbReference>
<keyword evidence="3" id="KW-1185">Reference proteome</keyword>
<organism evidence="2 3">
    <name type="scientific">Paenibacillus oryzisoli</name>
    <dbReference type="NCBI Taxonomy" id="1850517"/>
    <lineage>
        <taxon>Bacteria</taxon>
        <taxon>Bacillati</taxon>
        <taxon>Bacillota</taxon>
        <taxon>Bacilli</taxon>
        <taxon>Bacillales</taxon>
        <taxon>Paenibacillaceae</taxon>
        <taxon>Paenibacillus</taxon>
    </lineage>
</organism>
<dbReference type="AlphaFoldDB" id="A0A198A1L0"/>
<protein>
    <submittedName>
        <fullName evidence="2">Uncharacterized protein</fullName>
    </submittedName>
</protein>
<dbReference type="Proteomes" id="UP000078454">
    <property type="component" value="Unassembled WGS sequence"/>
</dbReference>
<proteinExistence type="predicted"/>
<evidence type="ECO:0000256" key="1">
    <source>
        <dbReference type="SAM" id="MobiDB-lite"/>
    </source>
</evidence>
<feature type="region of interest" description="Disordered" evidence="1">
    <location>
        <begin position="1"/>
        <end position="29"/>
    </location>
</feature>
<reference evidence="2 3" key="1">
    <citation type="submission" date="2016-05" db="EMBL/GenBank/DDBJ databases">
        <title>Paenibacillus sp. 1ZS3-15 nov., isolated from the rhizosphere soil.</title>
        <authorList>
            <person name="Zhang X.X."/>
            <person name="Zhang J."/>
        </authorList>
    </citation>
    <scope>NUCLEOTIDE SEQUENCE [LARGE SCALE GENOMIC DNA]</scope>
    <source>
        <strain evidence="2 3">1ZS3-15</strain>
    </source>
</reference>
<accession>A0A198A1L0</accession>
<evidence type="ECO:0000313" key="3">
    <source>
        <dbReference type="Proteomes" id="UP000078454"/>
    </source>
</evidence>
<name>A0A198A1L0_9BACL</name>
<feature type="compositionally biased region" description="Polar residues" evidence="1">
    <location>
        <begin position="14"/>
        <end position="29"/>
    </location>
</feature>
<evidence type="ECO:0000313" key="2">
    <source>
        <dbReference type="EMBL" id="OAS14987.1"/>
    </source>
</evidence>
<gene>
    <name evidence="2" type="ORF">A8708_14310</name>
</gene>
<comment type="caution">
    <text evidence="2">The sequence shown here is derived from an EMBL/GenBank/DDBJ whole genome shotgun (WGS) entry which is preliminary data.</text>
</comment>